<comment type="caution">
    <text evidence="1">The sequence shown here is derived from an EMBL/GenBank/DDBJ whole genome shotgun (WGS) entry which is preliminary data.</text>
</comment>
<accession>A0ABP0MWU6</accession>
<evidence type="ECO:0000313" key="1">
    <source>
        <dbReference type="EMBL" id="CAK9055297.1"/>
    </source>
</evidence>
<gene>
    <name evidence="1" type="ORF">SCF082_LOCUS29924</name>
</gene>
<dbReference type="InterPro" id="IPR036882">
    <property type="entry name" value="Alba-like_dom_sf"/>
</dbReference>
<dbReference type="Gene3D" id="3.30.110.20">
    <property type="entry name" value="Alba-like domain"/>
    <property type="match status" value="1"/>
</dbReference>
<evidence type="ECO:0000313" key="2">
    <source>
        <dbReference type="Proteomes" id="UP001642464"/>
    </source>
</evidence>
<keyword evidence="2" id="KW-1185">Reference proteome</keyword>
<dbReference type="Proteomes" id="UP001642464">
    <property type="component" value="Unassembled WGS sequence"/>
</dbReference>
<dbReference type="EMBL" id="CAXAMM010024446">
    <property type="protein sequence ID" value="CAK9055297.1"/>
    <property type="molecule type" value="Genomic_DNA"/>
</dbReference>
<name>A0ABP0MWU6_9DINO</name>
<protein>
    <submittedName>
        <fullName evidence="1">Uncharacterized protein</fullName>
    </submittedName>
</protein>
<organism evidence="1 2">
    <name type="scientific">Durusdinium trenchii</name>
    <dbReference type="NCBI Taxonomy" id="1381693"/>
    <lineage>
        <taxon>Eukaryota</taxon>
        <taxon>Sar</taxon>
        <taxon>Alveolata</taxon>
        <taxon>Dinophyceae</taxon>
        <taxon>Suessiales</taxon>
        <taxon>Symbiodiniaceae</taxon>
        <taxon>Durusdinium</taxon>
    </lineage>
</organism>
<sequence length="227" mass="25394">MWSRRAYRLPWARLSAFRCCGNETLRSSGRSNVAQLAASIKLRLLSEESCAIDCLGPEAIFRSLRAMHLAMVFARRERAIDQTLCLTPEEMSILQEAPDPEVTEARARALLRTRLHLFLSDWQPREASNDLTGERSSQLFVGRDTHVGLLAGLCAMHLKDGHEVTLCAGRDLAVARAIKAFAATQLYLQKQHLLTSSRRLAVKTVWAPSDRSGFVTKAIFTCKLLND</sequence>
<reference evidence="1 2" key="1">
    <citation type="submission" date="2024-02" db="EMBL/GenBank/DDBJ databases">
        <authorList>
            <person name="Chen Y."/>
            <person name="Shah S."/>
            <person name="Dougan E. K."/>
            <person name="Thang M."/>
            <person name="Chan C."/>
        </authorList>
    </citation>
    <scope>NUCLEOTIDE SEQUENCE [LARGE SCALE GENOMIC DNA]</scope>
</reference>
<proteinExistence type="predicted"/>